<evidence type="ECO:0000313" key="2">
    <source>
        <dbReference type="Proteomes" id="UP000036958"/>
    </source>
</evidence>
<dbReference type="EMBL" id="LGIA01000040">
    <property type="protein sequence ID" value="KOH46228.1"/>
    <property type="molecule type" value="Genomic_DNA"/>
</dbReference>
<dbReference type="STRING" id="1409788.NC99_09560"/>
<reference evidence="2" key="1">
    <citation type="submission" date="2015-07" db="EMBL/GenBank/DDBJ databases">
        <title>Genome sequencing of Sunxiuqinia dokdonensis strain SK.</title>
        <authorList>
            <person name="Ahn S."/>
            <person name="Kim B.-C."/>
        </authorList>
    </citation>
    <scope>NUCLEOTIDE SEQUENCE [LARGE SCALE GENOMIC DNA]</scope>
    <source>
        <strain evidence="2">SK</strain>
    </source>
</reference>
<proteinExistence type="predicted"/>
<organism evidence="1 2">
    <name type="scientific">Sunxiuqinia dokdonensis</name>
    <dbReference type="NCBI Taxonomy" id="1409788"/>
    <lineage>
        <taxon>Bacteria</taxon>
        <taxon>Pseudomonadati</taxon>
        <taxon>Bacteroidota</taxon>
        <taxon>Bacteroidia</taxon>
        <taxon>Marinilabiliales</taxon>
        <taxon>Prolixibacteraceae</taxon>
        <taxon>Sunxiuqinia</taxon>
    </lineage>
</organism>
<dbReference type="AlphaFoldDB" id="A0A0L8VD12"/>
<name>A0A0L8VD12_9BACT</name>
<accession>A0A0L8VD12</accession>
<gene>
    <name evidence="1" type="ORF">NC99_09560</name>
</gene>
<protein>
    <submittedName>
        <fullName evidence="1">Uncharacterized protein</fullName>
    </submittedName>
</protein>
<dbReference type="RefSeq" id="WP_053180224.1">
    <property type="nucleotide sequence ID" value="NZ_LGIA01000040.1"/>
</dbReference>
<keyword evidence="2" id="KW-1185">Reference proteome</keyword>
<dbReference type="Proteomes" id="UP000036958">
    <property type="component" value="Unassembled WGS sequence"/>
</dbReference>
<evidence type="ECO:0000313" key="1">
    <source>
        <dbReference type="EMBL" id="KOH46228.1"/>
    </source>
</evidence>
<sequence>MRQLLTLLTAGLFLAPINGKSQESYSLNRLLKHAIEYSHAIKKVALHQSEGGAKTGKAIVNERNTCCQCDYEIRPEITKTIKHYYHD</sequence>
<comment type="caution">
    <text evidence="1">The sequence shown here is derived from an EMBL/GenBank/DDBJ whole genome shotgun (WGS) entry which is preliminary data.</text>
</comment>